<dbReference type="EMBL" id="VSSQ01000413">
    <property type="protein sequence ID" value="MPL94060.1"/>
    <property type="molecule type" value="Genomic_DNA"/>
</dbReference>
<dbReference type="InterPro" id="IPR003829">
    <property type="entry name" value="Pirin_N_dom"/>
</dbReference>
<evidence type="ECO:0000259" key="3">
    <source>
        <dbReference type="Pfam" id="PF05726"/>
    </source>
</evidence>
<dbReference type="PANTHER" id="PTHR13903">
    <property type="entry name" value="PIRIN-RELATED"/>
    <property type="match status" value="1"/>
</dbReference>
<dbReference type="AlphaFoldDB" id="A0A644VS76"/>
<name>A0A644VS76_9ZZZZ</name>
<evidence type="ECO:0000256" key="1">
    <source>
        <dbReference type="ARBA" id="ARBA00008416"/>
    </source>
</evidence>
<dbReference type="Pfam" id="PF02678">
    <property type="entry name" value="Pirin"/>
    <property type="match status" value="1"/>
</dbReference>
<accession>A0A644VS76</accession>
<dbReference type="Gene3D" id="2.60.120.10">
    <property type="entry name" value="Jelly Rolls"/>
    <property type="match status" value="2"/>
</dbReference>
<dbReference type="Pfam" id="PF05726">
    <property type="entry name" value="Pirin_C"/>
    <property type="match status" value="1"/>
</dbReference>
<dbReference type="InterPro" id="IPR008778">
    <property type="entry name" value="Pirin_C_dom"/>
</dbReference>
<proteinExistence type="inferred from homology"/>
<feature type="domain" description="Pirin C-terminal" evidence="3">
    <location>
        <begin position="174"/>
        <end position="285"/>
    </location>
</feature>
<sequence length="288" mass="31894">MNRREVAQIVRGQNAVDGAGVHLRRVLGLRNVKDFDPFLMLDGFDSQNPDDYIKGFPWHPHRGIETITYLINGKIEHGDSLGNSGAIRDLECQWMTAGSGIIHQEMPIASERMLGCQIWLNLPAMDKMTYPSYGDITQDQVALVKEEGAEIRIIAGSYGAGKGAFSSKYVDVTYLDVNLSPDSIWRYNEASNERTLFIYLLDGTIAADNNLSEFENKACAILFRPSEADSGLKEEVVLKAGRDGARFVLLTGKPLGEPVAWGGPVVMNTKEELQHAFDELDSGTFIKH</sequence>
<dbReference type="CDD" id="cd02247">
    <property type="entry name" value="cupin_pirin_C"/>
    <property type="match status" value="1"/>
</dbReference>
<evidence type="ECO:0000313" key="4">
    <source>
        <dbReference type="EMBL" id="MPL94060.1"/>
    </source>
</evidence>
<dbReference type="InterPro" id="IPR012093">
    <property type="entry name" value="Pirin"/>
</dbReference>
<feature type="domain" description="Pirin N-terminal" evidence="2">
    <location>
        <begin position="22"/>
        <end position="120"/>
    </location>
</feature>
<protein>
    <recommendedName>
        <fullName evidence="5">Quercetin 2,3-dioxygenase</fullName>
    </recommendedName>
</protein>
<comment type="similarity">
    <text evidence="1">Belongs to the pirin family.</text>
</comment>
<evidence type="ECO:0000259" key="2">
    <source>
        <dbReference type="Pfam" id="PF02678"/>
    </source>
</evidence>
<gene>
    <name evidence="4" type="ORF">SDC9_40208</name>
</gene>
<evidence type="ECO:0008006" key="5">
    <source>
        <dbReference type="Google" id="ProtNLM"/>
    </source>
</evidence>
<dbReference type="InterPro" id="IPR011051">
    <property type="entry name" value="RmlC_Cupin_sf"/>
</dbReference>
<organism evidence="4">
    <name type="scientific">bioreactor metagenome</name>
    <dbReference type="NCBI Taxonomy" id="1076179"/>
    <lineage>
        <taxon>unclassified sequences</taxon>
        <taxon>metagenomes</taxon>
        <taxon>ecological metagenomes</taxon>
    </lineage>
</organism>
<comment type="caution">
    <text evidence="4">The sequence shown here is derived from an EMBL/GenBank/DDBJ whole genome shotgun (WGS) entry which is preliminary data.</text>
</comment>
<dbReference type="PANTHER" id="PTHR13903:SF8">
    <property type="entry name" value="PIRIN"/>
    <property type="match status" value="1"/>
</dbReference>
<dbReference type="SUPFAM" id="SSF51182">
    <property type="entry name" value="RmlC-like cupins"/>
    <property type="match status" value="1"/>
</dbReference>
<dbReference type="InterPro" id="IPR014710">
    <property type="entry name" value="RmlC-like_jellyroll"/>
</dbReference>
<dbReference type="CDD" id="cd02909">
    <property type="entry name" value="cupin_pirin_N"/>
    <property type="match status" value="1"/>
</dbReference>
<dbReference type="PIRSF" id="PIRSF006232">
    <property type="entry name" value="Pirin"/>
    <property type="match status" value="1"/>
</dbReference>
<reference evidence="4" key="1">
    <citation type="submission" date="2019-08" db="EMBL/GenBank/DDBJ databases">
        <authorList>
            <person name="Kucharzyk K."/>
            <person name="Murdoch R.W."/>
            <person name="Higgins S."/>
            <person name="Loffler F."/>
        </authorList>
    </citation>
    <scope>NUCLEOTIDE SEQUENCE</scope>
</reference>